<keyword evidence="4" id="KW-0472">Membrane</keyword>
<reference evidence="9 10" key="1">
    <citation type="submission" date="2015-09" db="EMBL/GenBank/DDBJ databases">
        <authorList>
            <consortium name="Pathogen Informatics"/>
        </authorList>
    </citation>
    <scope>NUCLEOTIDE SEQUENCE [LARGE SCALE GENOMIC DNA]</scope>
    <source>
        <strain evidence="9 10">2789STDY5608791</strain>
    </source>
</reference>
<feature type="chain" id="PRO_5008016969" evidence="6">
    <location>
        <begin position="23"/>
        <end position="566"/>
    </location>
</feature>
<evidence type="ECO:0000256" key="2">
    <source>
        <dbReference type="ARBA" id="ARBA00006275"/>
    </source>
</evidence>
<protein>
    <submittedName>
        <fullName evidence="9">SusD family</fullName>
    </submittedName>
</protein>
<proteinExistence type="inferred from homology"/>
<evidence type="ECO:0000256" key="6">
    <source>
        <dbReference type="SAM" id="SignalP"/>
    </source>
</evidence>
<evidence type="ECO:0000256" key="1">
    <source>
        <dbReference type="ARBA" id="ARBA00004442"/>
    </source>
</evidence>
<accession>A0A173ZKG6</accession>
<evidence type="ECO:0000313" key="10">
    <source>
        <dbReference type="Proteomes" id="UP000095419"/>
    </source>
</evidence>
<sequence>MIMKTRYFKLVTVCLLAVSLFASCLGDLDTLPLDDNELTGEMVYSTPEGYIGMIAKCYAALIQTGQKGGDGGDGDVSGIDEGYSGYTRALFYLQEACTDEIVFQSGGSKGVRAMLYLNWDASTEIVGYPYYRLFMTINYCNEFLRECTESKLQERGVYEALKDEYQYYCAEARFIRAYSYSMLCDLYGSTPFVDETMEVGDMPEQATREEIYNFVVSELEELTTLLKEPKKNEYARVDRVAAWFLLSRVYLNAETWVGKNEYTNAYKYAKKVITEGNYPLASDYRHIFLADNETCSEIIWPLVQDADYAQGSAGTNFLIKALMNGDMGNYIRIGVNGTWGNARVKTQLVDMFEEEDQTFVADDIWGNGKKDKRAQFFSIGHTKETWVEGKEFQSDFNNGYACIKWRNVRKDGSELEPGGTKYSSVDYPMFRTADAYLMAAEAILRGAEGGSRTEALEYVNEIRDRAYMSGKYGNGVSGRISDSRLNLDFLLDERARELHMELVRRTDLIRFGKFTKGYNWDWKGSDNGVAGSYIGKDVDDKYNLFPIPQDEFTTNPNLTQNPDFLN</sequence>
<dbReference type="Gene3D" id="1.10.3780.10">
    <property type="entry name" value="SusD-like"/>
    <property type="match status" value="1"/>
</dbReference>
<organism evidence="9 10">
    <name type="scientific">Bacteroides uniformis</name>
    <dbReference type="NCBI Taxonomy" id="820"/>
    <lineage>
        <taxon>Bacteria</taxon>
        <taxon>Pseudomonadati</taxon>
        <taxon>Bacteroidota</taxon>
        <taxon>Bacteroidia</taxon>
        <taxon>Bacteroidales</taxon>
        <taxon>Bacteroidaceae</taxon>
        <taxon>Bacteroides</taxon>
    </lineage>
</organism>
<dbReference type="GO" id="GO:0009279">
    <property type="term" value="C:cell outer membrane"/>
    <property type="evidence" value="ECO:0007669"/>
    <property type="project" value="UniProtKB-SubCell"/>
</dbReference>
<keyword evidence="5" id="KW-0998">Cell outer membrane</keyword>
<comment type="similarity">
    <text evidence="2">Belongs to the SusD family.</text>
</comment>
<dbReference type="SUPFAM" id="SSF48452">
    <property type="entry name" value="TPR-like"/>
    <property type="match status" value="1"/>
</dbReference>
<evidence type="ECO:0000313" key="9">
    <source>
        <dbReference type="EMBL" id="CUN76149.1"/>
    </source>
</evidence>
<evidence type="ECO:0000256" key="4">
    <source>
        <dbReference type="ARBA" id="ARBA00023136"/>
    </source>
</evidence>
<dbReference type="InterPro" id="IPR012944">
    <property type="entry name" value="SusD_RagB_dom"/>
</dbReference>
<dbReference type="Gene3D" id="1.25.40.390">
    <property type="match status" value="1"/>
</dbReference>
<dbReference type="AlphaFoldDB" id="A0A173ZKG6"/>
<name>A0A173ZKG6_BACUN</name>
<dbReference type="Pfam" id="PF07980">
    <property type="entry name" value="SusD_RagB"/>
    <property type="match status" value="1"/>
</dbReference>
<feature type="domain" description="SusD-like N-terminal" evidence="8">
    <location>
        <begin position="136"/>
        <end position="251"/>
    </location>
</feature>
<comment type="subcellular location">
    <subcellularLocation>
        <location evidence="1">Cell outer membrane</location>
    </subcellularLocation>
</comment>
<gene>
    <name evidence="9" type="ORF">ERS417307_00530</name>
</gene>
<dbReference type="EMBL" id="CYZF01000002">
    <property type="protein sequence ID" value="CUN76149.1"/>
    <property type="molecule type" value="Genomic_DNA"/>
</dbReference>
<dbReference type="Proteomes" id="UP000095419">
    <property type="component" value="Unassembled WGS sequence"/>
</dbReference>
<dbReference type="InterPro" id="IPR033985">
    <property type="entry name" value="SusD-like_N"/>
</dbReference>
<evidence type="ECO:0000256" key="3">
    <source>
        <dbReference type="ARBA" id="ARBA00022729"/>
    </source>
</evidence>
<feature type="signal peptide" evidence="6">
    <location>
        <begin position="1"/>
        <end position="22"/>
    </location>
</feature>
<dbReference type="Pfam" id="PF14322">
    <property type="entry name" value="SusD-like_3"/>
    <property type="match status" value="1"/>
</dbReference>
<keyword evidence="3 6" id="KW-0732">Signal</keyword>
<dbReference type="Gene3D" id="1.25.40.10">
    <property type="entry name" value="Tetratricopeptide repeat domain"/>
    <property type="match status" value="1"/>
</dbReference>
<feature type="domain" description="RagB/SusD" evidence="7">
    <location>
        <begin position="332"/>
        <end position="562"/>
    </location>
</feature>
<evidence type="ECO:0000256" key="5">
    <source>
        <dbReference type="ARBA" id="ARBA00023237"/>
    </source>
</evidence>
<evidence type="ECO:0000259" key="8">
    <source>
        <dbReference type="Pfam" id="PF14322"/>
    </source>
</evidence>
<evidence type="ECO:0000259" key="7">
    <source>
        <dbReference type="Pfam" id="PF07980"/>
    </source>
</evidence>
<dbReference type="PROSITE" id="PS51257">
    <property type="entry name" value="PROKAR_LIPOPROTEIN"/>
    <property type="match status" value="1"/>
</dbReference>
<dbReference type="InterPro" id="IPR011990">
    <property type="entry name" value="TPR-like_helical_dom_sf"/>
</dbReference>